<dbReference type="EMBL" id="JH171581">
    <property type="protein sequence ID" value="EHB12127.1"/>
    <property type="molecule type" value="Genomic_DNA"/>
</dbReference>
<evidence type="ECO:0000256" key="1">
    <source>
        <dbReference type="SAM" id="MobiDB-lite"/>
    </source>
</evidence>
<dbReference type="InParanoid" id="G5BS66"/>
<gene>
    <name evidence="3" type="ORF">GW7_14127</name>
</gene>
<dbReference type="GO" id="GO:0006002">
    <property type="term" value="P:fructose 6-phosphate metabolic process"/>
    <property type="evidence" value="ECO:0007669"/>
    <property type="project" value="TreeGrafter"/>
</dbReference>
<dbReference type="PANTHER" id="PTHR10937:SF10">
    <property type="entry name" value="GLUTAMINE--FRUCTOSE-6-PHOSPHATE AMINOTRANSFERASE [ISOMERIZING] 2"/>
    <property type="match status" value="1"/>
</dbReference>
<dbReference type="InterPro" id="IPR001347">
    <property type="entry name" value="SIS_dom"/>
</dbReference>
<feature type="domain" description="SIS" evidence="2">
    <location>
        <begin position="126"/>
        <end position="250"/>
    </location>
</feature>
<sequence>MMPLCPCSAIIEHTNRVIFLEDDDIATVADGKLSIHRVKCSASDDPSRAIQTLQVELQQIMKGRILFPYFTVLCPALSQAADVRDGNFSAFMQKEIFEQPESVFNTMRGRVNFETNTELLGGLKDHLKEIRRCRRLILIGCGTSYHAAVAKIKEMTYMHSEGILAGELKHGPLALVDKQMPVIMVIMKDPCFAKCQNALQQCMALFTSVTRVLHEQIMHMTTRGGAGDSQKCAQGGEKPDFCRNPRKLGN</sequence>
<reference evidence="3 4" key="1">
    <citation type="journal article" date="2011" name="Nature">
        <title>Genome sequencing reveals insights into physiology and longevity of the naked mole rat.</title>
        <authorList>
            <person name="Kim E.B."/>
            <person name="Fang X."/>
            <person name="Fushan A.A."/>
            <person name="Huang Z."/>
            <person name="Lobanov A.V."/>
            <person name="Han L."/>
            <person name="Marino S.M."/>
            <person name="Sun X."/>
            <person name="Turanov A.A."/>
            <person name="Yang P."/>
            <person name="Yim S.H."/>
            <person name="Zhao X."/>
            <person name="Kasaikina M.V."/>
            <person name="Stoletzki N."/>
            <person name="Peng C."/>
            <person name="Polak P."/>
            <person name="Xiong Z."/>
            <person name="Kiezun A."/>
            <person name="Zhu Y."/>
            <person name="Chen Y."/>
            <person name="Kryukov G.V."/>
            <person name="Zhang Q."/>
            <person name="Peshkin L."/>
            <person name="Yang L."/>
            <person name="Bronson R.T."/>
            <person name="Buffenstein R."/>
            <person name="Wang B."/>
            <person name="Han C."/>
            <person name="Li Q."/>
            <person name="Chen L."/>
            <person name="Zhao W."/>
            <person name="Sunyaev S.R."/>
            <person name="Park T.J."/>
            <person name="Zhang G."/>
            <person name="Wang J."/>
            <person name="Gladyshev V.N."/>
        </authorList>
    </citation>
    <scope>NUCLEOTIDE SEQUENCE [LARGE SCALE GENOMIC DNA]</scope>
</reference>
<name>G5BS66_HETGA</name>
<dbReference type="Proteomes" id="UP000006813">
    <property type="component" value="Unassembled WGS sequence"/>
</dbReference>
<dbReference type="Pfam" id="PF01380">
    <property type="entry name" value="SIS"/>
    <property type="match status" value="1"/>
</dbReference>
<evidence type="ECO:0000259" key="2">
    <source>
        <dbReference type="PROSITE" id="PS51464"/>
    </source>
</evidence>
<dbReference type="STRING" id="10181.G5BS66"/>
<protein>
    <submittedName>
        <fullName evidence="3">Glucosamine--fructose-6-phosphate aminotransferase [isomerizing] 2</fullName>
    </submittedName>
</protein>
<dbReference type="CDD" id="cd05009">
    <property type="entry name" value="SIS_GlmS_GlmD_2"/>
    <property type="match status" value="1"/>
</dbReference>
<dbReference type="PROSITE" id="PS51464">
    <property type="entry name" value="SIS"/>
    <property type="match status" value="1"/>
</dbReference>
<organism evidence="3 4">
    <name type="scientific">Heterocephalus glaber</name>
    <name type="common">Naked mole rat</name>
    <dbReference type="NCBI Taxonomy" id="10181"/>
    <lineage>
        <taxon>Eukaryota</taxon>
        <taxon>Metazoa</taxon>
        <taxon>Chordata</taxon>
        <taxon>Craniata</taxon>
        <taxon>Vertebrata</taxon>
        <taxon>Euteleostomi</taxon>
        <taxon>Mammalia</taxon>
        <taxon>Eutheria</taxon>
        <taxon>Euarchontoglires</taxon>
        <taxon>Glires</taxon>
        <taxon>Rodentia</taxon>
        <taxon>Hystricomorpha</taxon>
        <taxon>Bathyergidae</taxon>
        <taxon>Heterocephalus</taxon>
    </lineage>
</organism>
<proteinExistence type="predicted"/>
<dbReference type="GO" id="GO:0004360">
    <property type="term" value="F:glutamine-fructose-6-phosphate transaminase (isomerizing) activity"/>
    <property type="evidence" value="ECO:0007669"/>
    <property type="project" value="TreeGrafter"/>
</dbReference>
<evidence type="ECO:0000313" key="3">
    <source>
        <dbReference type="EMBL" id="EHB12127.1"/>
    </source>
</evidence>
<dbReference type="InterPro" id="IPR035490">
    <property type="entry name" value="GlmS/FrlB_SIS"/>
</dbReference>
<accession>G5BS66</accession>
<dbReference type="PANTHER" id="PTHR10937">
    <property type="entry name" value="GLUCOSAMINE--FRUCTOSE-6-PHOSPHATE AMINOTRANSFERASE, ISOMERIZING"/>
    <property type="match status" value="1"/>
</dbReference>
<keyword evidence="3" id="KW-0032">Aminotransferase</keyword>
<dbReference type="SUPFAM" id="SSF53697">
    <property type="entry name" value="SIS domain"/>
    <property type="match status" value="1"/>
</dbReference>
<feature type="region of interest" description="Disordered" evidence="1">
    <location>
        <begin position="223"/>
        <end position="250"/>
    </location>
</feature>
<dbReference type="Gene3D" id="3.40.50.10490">
    <property type="entry name" value="Glucose-6-phosphate isomerase like protein, domain 1"/>
    <property type="match status" value="1"/>
</dbReference>
<dbReference type="GO" id="GO:0097367">
    <property type="term" value="F:carbohydrate derivative binding"/>
    <property type="evidence" value="ECO:0007669"/>
    <property type="project" value="InterPro"/>
</dbReference>
<dbReference type="GO" id="GO:0006487">
    <property type="term" value="P:protein N-linked glycosylation"/>
    <property type="evidence" value="ECO:0007669"/>
    <property type="project" value="TreeGrafter"/>
</dbReference>
<keyword evidence="3" id="KW-0808">Transferase</keyword>
<dbReference type="GO" id="GO:0006047">
    <property type="term" value="P:UDP-N-acetylglucosamine metabolic process"/>
    <property type="evidence" value="ECO:0007669"/>
    <property type="project" value="TreeGrafter"/>
</dbReference>
<dbReference type="AlphaFoldDB" id="G5BS66"/>
<evidence type="ECO:0000313" key="4">
    <source>
        <dbReference type="Proteomes" id="UP000006813"/>
    </source>
</evidence>
<dbReference type="InterPro" id="IPR046348">
    <property type="entry name" value="SIS_dom_sf"/>
</dbReference>